<dbReference type="RefSeq" id="WP_182574219.1">
    <property type="nucleotide sequence ID" value="NZ_JACJHY010000010.1"/>
</dbReference>
<evidence type="ECO:0000256" key="1">
    <source>
        <dbReference type="SAM" id="MobiDB-lite"/>
    </source>
</evidence>
<gene>
    <name evidence="2" type="ORF">HNQ97_002583</name>
</gene>
<accession>A0ABR6C6E4</accession>
<protein>
    <submittedName>
        <fullName evidence="2">Uncharacterized protein</fullName>
    </submittedName>
</protein>
<reference evidence="2 3" key="1">
    <citation type="submission" date="2020-08" db="EMBL/GenBank/DDBJ databases">
        <title>Genomic Encyclopedia of Type Strains, Phase IV (KMG-IV): sequencing the most valuable type-strain genomes for metagenomic binning, comparative biology and taxonomic classification.</title>
        <authorList>
            <person name="Goeker M."/>
        </authorList>
    </citation>
    <scope>NUCLEOTIDE SEQUENCE [LARGE SCALE GENOMIC DNA]</scope>
    <source>
        <strain evidence="2 3">DSM 17455</strain>
    </source>
</reference>
<feature type="region of interest" description="Disordered" evidence="1">
    <location>
        <begin position="1"/>
        <end position="20"/>
    </location>
</feature>
<dbReference type="Proteomes" id="UP000587524">
    <property type="component" value="Unassembled WGS sequence"/>
</dbReference>
<dbReference type="EMBL" id="JACJHZ010000010">
    <property type="protein sequence ID" value="MBA9020581.1"/>
    <property type="molecule type" value="Genomic_DNA"/>
</dbReference>
<sequence>MRRAFRRVPVAAPAQQKHRTHTFPAPVRGKISNENLAASQPQGARVLENWFPTSTGIRLRGGTRRKATIGSGPVVSMITYDSSSGRFMFAADTTNIFDVTSPADPLVPPAAAVSGQTSGYYSYIQFATAGGDFLSAVNGTDSMRQFNGSVWSTVAALGPIATNKLAQIWAYRNRQFFVQKDSLVVWFLPVNQISGTAQDLSLAGVFQKGGAIKFGATWSLDAGDGVDDKCVIVSDQGEVAVYEGANPADPADWRLVGRYDISRPMGRRAFMQAGGDLLIAMEDGIVPISEAISKDRVALSMSSVSRNIEPDWRREVARRAAVLPWEIVKWPLMNMGIVSLPTDVGQDNLCFVVNLETGAWADYTGWDTRCLAIHDDWAYFGTSDGKVMQCEVGGNDDGSPYVCTYVGLFDHLRVPAANKIVHMGRSVFLAARAFISKLSMSTDYQVSLPAAPASTPDDTLFDEWDSGLWDVMKWDGSSEKRISTRWGSIGRSGFVAAPQVQVTCGVTPTPDAELVAIDITYEVGAVVV</sequence>
<evidence type="ECO:0000313" key="2">
    <source>
        <dbReference type="EMBL" id="MBA9020581.1"/>
    </source>
</evidence>
<evidence type="ECO:0000313" key="3">
    <source>
        <dbReference type="Proteomes" id="UP000587524"/>
    </source>
</evidence>
<keyword evidence="3" id="KW-1185">Reference proteome</keyword>
<proteinExistence type="predicted"/>
<comment type="caution">
    <text evidence="2">The sequence shown here is derived from an EMBL/GenBank/DDBJ whole genome shotgun (WGS) entry which is preliminary data.</text>
</comment>
<organism evidence="2 3">
    <name type="scientific">Aminobacter ciceronei</name>
    <dbReference type="NCBI Taxonomy" id="150723"/>
    <lineage>
        <taxon>Bacteria</taxon>
        <taxon>Pseudomonadati</taxon>
        <taxon>Pseudomonadota</taxon>
        <taxon>Alphaproteobacteria</taxon>
        <taxon>Hyphomicrobiales</taxon>
        <taxon>Phyllobacteriaceae</taxon>
        <taxon>Aminobacter</taxon>
    </lineage>
</organism>
<name>A0ABR6C6E4_9HYPH</name>